<evidence type="ECO:0000313" key="2">
    <source>
        <dbReference type="EMBL" id="GAK51712.1"/>
    </source>
</evidence>
<dbReference type="InterPro" id="IPR001173">
    <property type="entry name" value="Glyco_trans_2-like"/>
</dbReference>
<sequence length="338" mass="39238">MPFRQPLSSTSFEYPVIEPVAKNAQRPFWSVMIPTYNRLDYLTQTLESILIQDPGPTAMQIEVIDNASSQDIETVVKTVGRGRINFYRHITNVGMSANWTTCIRRAQGYWVHILHDDDVLFPGFYQAYQRFMQAHSDVVMLFCRALEIDADGEWQQISYTPPNQAVSGIVQDCLVKLVNGNFISAPGVVVARRVYEQIGAFAPSLSYAPDWEMWIRIATVGQMAYIHHPYLQYRVHILSETAARLPQMKPLAEIAAIIELGVRRLPQSMQKRIRHNARKHYAEYANGYRNRFHQSDQHRLALKYAVWLFKLYPSGRNWLRLNKSFFRWCFSQKINCCI</sequence>
<dbReference type="SUPFAM" id="SSF53448">
    <property type="entry name" value="Nucleotide-diphospho-sugar transferases"/>
    <property type="match status" value="1"/>
</dbReference>
<dbReference type="Proteomes" id="UP000030700">
    <property type="component" value="Unassembled WGS sequence"/>
</dbReference>
<dbReference type="PANTHER" id="PTHR22916:SF3">
    <property type="entry name" value="UDP-GLCNAC:BETAGAL BETA-1,3-N-ACETYLGLUCOSAMINYLTRANSFERASE-LIKE PROTEIN 1"/>
    <property type="match status" value="1"/>
</dbReference>
<reference evidence="2" key="1">
    <citation type="journal article" date="2015" name="PeerJ">
        <title>First genomic representation of candidate bacterial phylum KSB3 points to enhanced environmental sensing as a trigger of wastewater bulking.</title>
        <authorList>
            <person name="Sekiguchi Y."/>
            <person name="Ohashi A."/>
            <person name="Parks D.H."/>
            <person name="Yamauchi T."/>
            <person name="Tyson G.W."/>
            <person name="Hugenholtz P."/>
        </authorList>
    </citation>
    <scope>NUCLEOTIDE SEQUENCE [LARGE SCALE GENOMIC DNA]</scope>
</reference>
<name>A0A081BMU6_9BACT</name>
<keyword evidence="2" id="KW-0808">Transferase</keyword>
<dbReference type="Gene3D" id="3.90.550.10">
    <property type="entry name" value="Spore Coat Polysaccharide Biosynthesis Protein SpsA, Chain A"/>
    <property type="match status" value="1"/>
</dbReference>
<dbReference type="Pfam" id="PF00535">
    <property type="entry name" value="Glycos_transf_2"/>
    <property type="match status" value="1"/>
</dbReference>
<evidence type="ECO:0000259" key="1">
    <source>
        <dbReference type="Pfam" id="PF00535"/>
    </source>
</evidence>
<organism evidence="2">
    <name type="scientific">Candidatus Moduliflexus flocculans</name>
    <dbReference type="NCBI Taxonomy" id="1499966"/>
    <lineage>
        <taxon>Bacteria</taxon>
        <taxon>Candidatus Moduliflexota</taxon>
        <taxon>Candidatus Moduliflexia</taxon>
        <taxon>Candidatus Moduliflexales</taxon>
        <taxon>Candidatus Moduliflexaceae</taxon>
    </lineage>
</organism>
<evidence type="ECO:0000313" key="3">
    <source>
        <dbReference type="Proteomes" id="UP000030700"/>
    </source>
</evidence>
<keyword evidence="3" id="KW-1185">Reference proteome</keyword>
<accession>A0A081BMU6</accession>
<feature type="domain" description="Glycosyltransferase 2-like" evidence="1">
    <location>
        <begin position="30"/>
        <end position="157"/>
    </location>
</feature>
<protein>
    <submittedName>
        <fullName evidence="2">Glycosyl transferase family 2</fullName>
    </submittedName>
</protein>
<dbReference type="HOGENOM" id="CLU_025996_0_0_0"/>
<proteinExistence type="predicted"/>
<dbReference type="STRING" id="1499966.U14_02957"/>
<dbReference type="PANTHER" id="PTHR22916">
    <property type="entry name" value="GLYCOSYLTRANSFERASE"/>
    <property type="match status" value="1"/>
</dbReference>
<dbReference type="InterPro" id="IPR029044">
    <property type="entry name" value="Nucleotide-diphossugar_trans"/>
</dbReference>
<dbReference type="EMBL" id="DF820457">
    <property type="protein sequence ID" value="GAK51712.1"/>
    <property type="molecule type" value="Genomic_DNA"/>
</dbReference>
<dbReference type="GO" id="GO:0016758">
    <property type="term" value="F:hexosyltransferase activity"/>
    <property type="evidence" value="ECO:0007669"/>
    <property type="project" value="UniProtKB-ARBA"/>
</dbReference>
<gene>
    <name evidence="2" type="ORF">U14_02957</name>
</gene>
<dbReference type="AlphaFoldDB" id="A0A081BMU6"/>